<sequence length="176" mass="18699">MPPTVERAHTDDVPALAELAALTFPLACPPRVAADDVAAFIAENLSRARFSEYLADSSRTILVARDGAGLLGYTLLVAGEPGDPEVAAAVTARPVLELSKMYAHPDAHGSGVAAALMGAVLDHARAQDMSAVWLGVNQQNTRALRFYRKQGFAVCGERAFTLGGHVERDFVMSRPV</sequence>
<keyword evidence="1 4" id="KW-0808">Transferase</keyword>
<evidence type="ECO:0000259" key="3">
    <source>
        <dbReference type="PROSITE" id="PS51186"/>
    </source>
</evidence>
<dbReference type="PROSITE" id="PS51186">
    <property type="entry name" value="GNAT"/>
    <property type="match status" value="1"/>
</dbReference>
<dbReference type="STRING" id="85968.GCA_900073015_00095"/>
<dbReference type="PANTHER" id="PTHR43877">
    <property type="entry name" value="AMINOALKYLPHOSPHONATE N-ACETYLTRANSFERASE-RELATED-RELATED"/>
    <property type="match status" value="1"/>
</dbReference>
<proteinExistence type="predicted"/>
<evidence type="ECO:0000256" key="1">
    <source>
        <dbReference type="ARBA" id="ARBA00022679"/>
    </source>
</evidence>
<gene>
    <name evidence="4" type="ORF">CQY22_006955</name>
</gene>
<dbReference type="InterPro" id="IPR050832">
    <property type="entry name" value="Bact_Acetyltransf"/>
</dbReference>
<dbReference type="AlphaFoldDB" id="A0A2G5PCS4"/>
<dbReference type="GO" id="GO:0016747">
    <property type="term" value="F:acyltransferase activity, transferring groups other than amino-acyl groups"/>
    <property type="evidence" value="ECO:0007669"/>
    <property type="project" value="InterPro"/>
</dbReference>
<reference evidence="4 5" key="1">
    <citation type="journal article" date="2017" name="Infect. Genet. Evol.">
        <title>The new phylogeny of the genus Mycobacterium: The old and the news.</title>
        <authorList>
            <person name="Tortoli E."/>
            <person name="Fedrizzi T."/>
            <person name="Meehan C.J."/>
            <person name="Trovato A."/>
            <person name="Grottola A."/>
            <person name="Giacobazzi E."/>
            <person name="Serpini G.F."/>
            <person name="Tagliazucchi S."/>
            <person name="Fabio A."/>
            <person name="Bettua C."/>
            <person name="Bertorelli R."/>
            <person name="Frascaro F."/>
            <person name="De Sanctis V."/>
            <person name="Pecorari M."/>
            <person name="Jousson O."/>
            <person name="Segata N."/>
            <person name="Cirillo D.M."/>
        </authorList>
    </citation>
    <scope>NUCLEOTIDE SEQUENCE [LARGE SCALE GENOMIC DNA]</scope>
    <source>
        <strain evidence="4 5">CIP1034565</strain>
    </source>
</reference>
<dbReference type="Pfam" id="PF00583">
    <property type="entry name" value="Acetyltransf_1"/>
    <property type="match status" value="1"/>
</dbReference>
<name>A0A2G5PCS4_9MYCO</name>
<feature type="domain" description="N-acetyltransferase" evidence="3">
    <location>
        <begin position="3"/>
        <end position="176"/>
    </location>
</feature>
<evidence type="ECO:0000313" key="4">
    <source>
        <dbReference type="EMBL" id="PIB76117.1"/>
    </source>
</evidence>
<organism evidence="4 5">
    <name type="scientific">Mycolicibacterium brumae</name>
    <dbReference type="NCBI Taxonomy" id="85968"/>
    <lineage>
        <taxon>Bacteria</taxon>
        <taxon>Bacillati</taxon>
        <taxon>Actinomycetota</taxon>
        <taxon>Actinomycetes</taxon>
        <taxon>Mycobacteriales</taxon>
        <taxon>Mycobacteriaceae</taxon>
        <taxon>Mycolicibacterium</taxon>
    </lineage>
</organism>
<dbReference type="Gene3D" id="3.40.630.30">
    <property type="match status" value="1"/>
</dbReference>
<dbReference type="CDD" id="cd04301">
    <property type="entry name" value="NAT_SF"/>
    <property type="match status" value="1"/>
</dbReference>
<dbReference type="SUPFAM" id="SSF55729">
    <property type="entry name" value="Acyl-CoA N-acyltransferases (Nat)"/>
    <property type="match status" value="1"/>
</dbReference>
<comment type="caution">
    <text evidence="4">The sequence shown here is derived from an EMBL/GenBank/DDBJ whole genome shotgun (WGS) entry which is preliminary data.</text>
</comment>
<dbReference type="Proteomes" id="UP000230551">
    <property type="component" value="Unassembled WGS sequence"/>
</dbReference>
<dbReference type="EMBL" id="PDCN02000006">
    <property type="protein sequence ID" value="PIB76117.1"/>
    <property type="molecule type" value="Genomic_DNA"/>
</dbReference>
<dbReference type="InterPro" id="IPR016181">
    <property type="entry name" value="Acyl_CoA_acyltransferase"/>
</dbReference>
<keyword evidence="5" id="KW-1185">Reference proteome</keyword>
<dbReference type="OrthoDB" id="143110at2"/>
<keyword evidence="2" id="KW-0012">Acyltransferase</keyword>
<dbReference type="RefSeq" id="WP_090584763.1">
    <property type="nucleotide sequence ID" value="NZ_CP104302.1"/>
</dbReference>
<accession>A0A2G5PCS4</accession>
<protein>
    <submittedName>
        <fullName evidence="4">N-acetyltransferase</fullName>
    </submittedName>
</protein>
<dbReference type="InterPro" id="IPR000182">
    <property type="entry name" value="GNAT_dom"/>
</dbReference>
<evidence type="ECO:0000313" key="5">
    <source>
        <dbReference type="Proteomes" id="UP000230551"/>
    </source>
</evidence>
<evidence type="ECO:0000256" key="2">
    <source>
        <dbReference type="ARBA" id="ARBA00023315"/>
    </source>
</evidence>